<dbReference type="InterPro" id="IPR039026">
    <property type="entry name" value="PH_PKB"/>
</dbReference>
<evidence type="ECO:0000256" key="9">
    <source>
        <dbReference type="PROSITE-ProRule" id="PRU10141"/>
    </source>
</evidence>
<evidence type="ECO:0000259" key="13">
    <source>
        <dbReference type="PROSITE" id="PS51285"/>
    </source>
</evidence>
<dbReference type="InterPro" id="IPR011009">
    <property type="entry name" value="Kinase-like_dom_sf"/>
</dbReference>
<dbReference type="GO" id="GO:0005524">
    <property type="term" value="F:ATP binding"/>
    <property type="evidence" value="ECO:0007669"/>
    <property type="project" value="UniProtKB-UniRule"/>
</dbReference>
<evidence type="ECO:0000256" key="1">
    <source>
        <dbReference type="ARBA" id="ARBA00006935"/>
    </source>
</evidence>
<dbReference type="SMART" id="SM00133">
    <property type="entry name" value="S_TK_X"/>
    <property type="match status" value="1"/>
</dbReference>
<dbReference type="InterPro" id="IPR000961">
    <property type="entry name" value="AGC-kinase_C"/>
</dbReference>
<evidence type="ECO:0000313" key="14">
    <source>
        <dbReference type="Proteomes" id="UP000694843"/>
    </source>
</evidence>
<evidence type="ECO:0000256" key="10">
    <source>
        <dbReference type="SAM" id="MobiDB-lite"/>
    </source>
</evidence>
<dbReference type="PROSITE" id="PS00107">
    <property type="entry name" value="PROTEIN_KINASE_ATP"/>
    <property type="match status" value="1"/>
</dbReference>
<dbReference type="CDD" id="cd01241">
    <property type="entry name" value="PH_PKB"/>
    <property type="match status" value="1"/>
</dbReference>
<dbReference type="SMART" id="SM00233">
    <property type="entry name" value="PH"/>
    <property type="match status" value="1"/>
</dbReference>
<dbReference type="FunFam" id="1.10.510.10:FF:000033">
    <property type="entry name" value="Non-specific serine/threonine protein kinase"/>
    <property type="match status" value="1"/>
</dbReference>
<dbReference type="Pfam" id="PF00069">
    <property type="entry name" value="Pkinase"/>
    <property type="match status" value="1"/>
</dbReference>
<dbReference type="Gene3D" id="1.10.510.10">
    <property type="entry name" value="Transferase(Phosphotransferase) domain 1"/>
    <property type="match status" value="1"/>
</dbReference>
<keyword evidence="14" id="KW-1185">Reference proteome</keyword>
<dbReference type="PANTHER" id="PTHR24351">
    <property type="entry name" value="RIBOSOMAL PROTEIN S6 KINASE"/>
    <property type="match status" value="1"/>
</dbReference>
<feature type="compositionally biased region" description="Acidic residues" evidence="10">
    <location>
        <begin position="144"/>
        <end position="153"/>
    </location>
</feature>
<feature type="domain" description="Protein kinase" evidence="12">
    <location>
        <begin position="186"/>
        <end position="443"/>
    </location>
</feature>
<dbReference type="SMART" id="SM00220">
    <property type="entry name" value="S_TKc"/>
    <property type="match status" value="1"/>
</dbReference>
<dbReference type="SUPFAM" id="SSF56112">
    <property type="entry name" value="Protein kinase-like (PK-like)"/>
    <property type="match status" value="1"/>
</dbReference>
<dbReference type="OrthoDB" id="63267at2759"/>
<dbReference type="OMA" id="VIERMFH"/>
<feature type="binding site" evidence="9">
    <location>
        <position position="215"/>
    </location>
    <ligand>
        <name>ATP</name>
        <dbReference type="ChEBI" id="CHEBI:30616"/>
    </ligand>
</feature>
<dbReference type="SUPFAM" id="SSF50729">
    <property type="entry name" value="PH domain-like"/>
    <property type="match status" value="1"/>
</dbReference>
<organism evidence="14 15">
    <name type="scientific">Hyalella azteca</name>
    <name type="common">Amphipod</name>
    <dbReference type="NCBI Taxonomy" id="294128"/>
    <lineage>
        <taxon>Eukaryota</taxon>
        <taxon>Metazoa</taxon>
        <taxon>Ecdysozoa</taxon>
        <taxon>Arthropoda</taxon>
        <taxon>Crustacea</taxon>
        <taxon>Multicrustacea</taxon>
        <taxon>Malacostraca</taxon>
        <taxon>Eumalacostraca</taxon>
        <taxon>Peracarida</taxon>
        <taxon>Amphipoda</taxon>
        <taxon>Senticaudata</taxon>
        <taxon>Talitrida</taxon>
        <taxon>Talitroidea</taxon>
        <taxon>Hyalellidae</taxon>
        <taxon>Hyalella</taxon>
    </lineage>
</organism>
<dbReference type="Gene3D" id="2.30.29.30">
    <property type="entry name" value="Pleckstrin-homology domain (PH domain)/Phosphotyrosine-binding domain (PTB)"/>
    <property type="match status" value="1"/>
</dbReference>
<keyword evidence="4" id="KW-0597">Phosphoprotein</keyword>
<gene>
    <name evidence="15" type="primary">LOC108678048</name>
</gene>
<feature type="domain" description="PH" evidence="11">
    <location>
        <begin position="23"/>
        <end position="123"/>
    </location>
</feature>
<dbReference type="FunFam" id="2.30.29.30:FF:000027">
    <property type="entry name" value="Non-specific serine/threonine protein kinase"/>
    <property type="match status" value="1"/>
</dbReference>
<dbReference type="CTD" id="41957"/>
<keyword evidence="5" id="KW-0808">Transferase</keyword>
<evidence type="ECO:0000256" key="5">
    <source>
        <dbReference type="ARBA" id="ARBA00022679"/>
    </source>
</evidence>
<feature type="domain" description="AGC-kinase C-terminal" evidence="13">
    <location>
        <begin position="444"/>
        <end position="520"/>
    </location>
</feature>
<dbReference type="GO" id="GO:0004674">
    <property type="term" value="F:protein serine/threonine kinase activity"/>
    <property type="evidence" value="ECO:0007669"/>
    <property type="project" value="UniProtKB-KW"/>
</dbReference>
<evidence type="ECO:0000256" key="2">
    <source>
        <dbReference type="ARBA" id="ARBA00012513"/>
    </source>
</evidence>
<dbReference type="Gene3D" id="3.30.200.20">
    <property type="entry name" value="Phosphorylase Kinase, domain 1"/>
    <property type="match status" value="1"/>
</dbReference>
<name>A0A979FQ81_HYAAZ</name>
<dbReference type="PROSITE" id="PS50003">
    <property type="entry name" value="PH_DOMAIN"/>
    <property type="match status" value="1"/>
</dbReference>
<dbReference type="Proteomes" id="UP000694843">
    <property type="component" value="Unplaced"/>
</dbReference>
<keyword evidence="6 9" id="KW-0547">Nucleotide-binding</keyword>
<keyword evidence="3" id="KW-0723">Serine/threonine-protein kinase</keyword>
<dbReference type="InterPro" id="IPR017441">
    <property type="entry name" value="Protein_kinase_ATP_BS"/>
</dbReference>
<evidence type="ECO:0000256" key="3">
    <source>
        <dbReference type="ARBA" id="ARBA00022527"/>
    </source>
</evidence>
<evidence type="ECO:0000256" key="4">
    <source>
        <dbReference type="ARBA" id="ARBA00022553"/>
    </source>
</evidence>
<evidence type="ECO:0000256" key="6">
    <source>
        <dbReference type="ARBA" id="ARBA00022741"/>
    </source>
</evidence>
<dbReference type="Pfam" id="PF00169">
    <property type="entry name" value="PH"/>
    <property type="match status" value="1"/>
</dbReference>
<reference evidence="15" key="1">
    <citation type="submission" date="2025-08" db="UniProtKB">
        <authorList>
            <consortium name="RefSeq"/>
        </authorList>
    </citation>
    <scope>IDENTIFICATION</scope>
    <source>
        <tissue evidence="15">Whole organism</tissue>
    </source>
</reference>
<dbReference type="GeneID" id="108678048"/>
<accession>A0A979FQ81</accession>
<dbReference type="InterPro" id="IPR008271">
    <property type="entry name" value="Ser/Thr_kinase_AS"/>
</dbReference>
<evidence type="ECO:0000256" key="7">
    <source>
        <dbReference type="ARBA" id="ARBA00022777"/>
    </source>
</evidence>
<keyword evidence="8 9" id="KW-0067">ATP-binding</keyword>
<proteinExistence type="inferred from homology"/>
<dbReference type="InterPro" id="IPR000719">
    <property type="entry name" value="Prot_kinase_dom"/>
</dbReference>
<evidence type="ECO:0000256" key="8">
    <source>
        <dbReference type="ARBA" id="ARBA00022840"/>
    </source>
</evidence>
<evidence type="ECO:0000313" key="15">
    <source>
        <dbReference type="RefSeq" id="XP_047738592.1"/>
    </source>
</evidence>
<dbReference type="RefSeq" id="XP_047738592.1">
    <property type="nucleotide sequence ID" value="XM_047882636.1"/>
</dbReference>
<dbReference type="PROSITE" id="PS00108">
    <property type="entry name" value="PROTEIN_KINASE_ST"/>
    <property type="match status" value="1"/>
</dbReference>
<dbReference type="KEGG" id="hazt:108678048"/>
<dbReference type="FunFam" id="3.30.200.20:FF:000103">
    <property type="entry name" value="Protein kinase C"/>
    <property type="match status" value="1"/>
</dbReference>
<comment type="similarity">
    <text evidence="1">Belongs to the protein kinase superfamily. AGC Ser/Thr protein kinase family. RAC subfamily.</text>
</comment>
<protein>
    <recommendedName>
        <fullName evidence="2">non-specific serine/threonine protein kinase</fullName>
        <ecNumber evidence="2">2.7.11.1</ecNumber>
    </recommendedName>
</protein>
<dbReference type="PROSITE" id="PS50011">
    <property type="entry name" value="PROTEIN_KINASE_DOM"/>
    <property type="match status" value="1"/>
</dbReference>
<dbReference type="InterPro" id="IPR001849">
    <property type="entry name" value="PH_domain"/>
</dbReference>
<dbReference type="AlphaFoldDB" id="A0A979FQ81"/>
<evidence type="ECO:0000259" key="12">
    <source>
        <dbReference type="PROSITE" id="PS50011"/>
    </source>
</evidence>
<dbReference type="PROSITE" id="PS51285">
    <property type="entry name" value="AGC_KINASE_CTER"/>
    <property type="match status" value="1"/>
</dbReference>
<dbReference type="EC" id="2.7.11.1" evidence="2"/>
<sequence>MLFRKQTSMAEGRPRLSLLPDQHIVKQGWLSKQGEYIRNWRQRYFYLLDDGMLLGFKTIPQDLTDPLNTFTVKRCQTLTTDIPKANTFIIRGLRWTSVIERKFNAESKDERNGWVEAIERVKESLMEDGDGGLALGGVRSTEEGDRENDDSGDPDANSGVEYLPAPQGTTAMGPYKKKKKLSLDSFELLSGLGKGTFGQVVLAREKSSGNIYAIKMLRKDVILEKDEVEHTLTENRVLQRIDHPFLMYLKYSFTTKDRLCFVLEYVTGGELFHHLTREKIFSEERTKFYGAEICLALGYLHRCNIIYRDLKLENLLLDDEGHIKVADFGLCKENMPYGNTTRTFCGTPEYLAPEVLEENDYDRTVDWWGYGVCLYEMMVGRLPFFDKDHEKLFQQIVYEEARFPRTISADARDMLKSLLVKNPQQRLGGGVRDALEVQEHPFYNNINWDHVLNKKIPPPFVPEVRSATDTGNYDPEFTTPVHISPLGSQSSLIVIHEQEEPFTEFDQFSYQGDSSTVGSSLTSSFN</sequence>
<dbReference type="InterPro" id="IPR011993">
    <property type="entry name" value="PH-like_dom_sf"/>
</dbReference>
<evidence type="ECO:0000259" key="11">
    <source>
        <dbReference type="PROSITE" id="PS50003"/>
    </source>
</evidence>
<feature type="region of interest" description="Disordered" evidence="10">
    <location>
        <begin position="128"/>
        <end position="174"/>
    </location>
</feature>
<keyword evidence="7 15" id="KW-0418">Kinase</keyword>